<evidence type="ECO:0000313" key="2">
    <source>
        <dbReference type="Proteomes" id="UP000789920"/>
    </source>
</evidence>
<evidence type="ECO:0000313" key="1">
    <source>
        <dbReference type="EMBL" id="CAG8745419.1"/>
    </source>
</evidence>
<gene>
    <name evidence="1" type="ORF">RPERSI_LOCUS13604</name>
</gene>
<organism evidence="1 2">
    <name type="scientific">Racocetra persica</name>
    <dbReference type="NCBI Taxonomy" id="160502"/>
    <lineage>
        <taxon>Eukaryota</taxon>
        <taxon>Fungi</taxon>
        <taxon>Fungi incertae sedis</taxon>
        <taxon>Mucoromycota</taxon>
        <taxon>Glomeromycotina</taxon>
        <taxon>Glomeromycetes</taxon>
        <taxon>Diversisporales</taxon>
        <taxon>Gigasporaceae</taxon>
        <taxon>Racocetra</taxon>
    </lineage>
</organism>
<protein>
    <submittedName>
        <fullName evidence="1">8738_t:CDS:1</fullName>
    </submittedName>
</protein>
<proteinExistence type="predicted"/>
<accession>A0ACA9QI36</accession>
<sequence length="398" mass="44994">MVRAQFEPLAKLWGVKNEKVPELLNREAKLIMIDGKLQPLLNNSYFGGTYIDVKVNKININTVDQSKVKEVKNSLQMKEYKNYLRFKKAINSLSQLKSTFVKIVKLAQKYNINSKIGIEPEANNVVIYLKDKNDPKNKEFIKNVKFFKPKIVYSSKKKKGKMVLNSFNSSTLVEKRQINQIVFGGDKITANYGPCSAGFWMKDQFQQDFLLTAGHCAYPYNDTSPKLFYRYYSNLAVLIGSMENYMVTPVDVGFIKKLTVNSHIRVVPNIRNIITTGVVHPIYVEYLIIGSVDIISAGIHICKSGFVTGITCGYVKSLDAVITIRRGSEDKIGGLITTAYSYYGDSGGPMFQFSYTIPFVYAVGILIGGRSNSYEAESYCEPIRTAFEYGYTLVHYPH</sequence>
<name>A0ACA9QI36_9GLOM</name>
<dbReference type="EMBL" id="CAJVQC010030384">
    <property type="protein sequence ID" value="CAG8745419.1"/>
    <property type="molecule type" value="Genomic_DNA"/>
</dbReference>
<comment type="caution">
    <text evidence="1">The sequence shown here is derived from an EMBL/GenBank/DDBJ whole genome shotgun (WGS) entry which is preliminary data.</text>
</comment>
<keyword evidence="2" id="KW-1185">Reference proteome</keyword>
<reference evidence="1" key="1">
    <citation type="submission" date="2021-06" db="EMBL/GenBank/DDBJ databases">
        <authorList>
            <person name="Kallberg Y."/>
            <person name="Tangrot J."/>
            <person name="Rosling A."/>
        </authorList>
    </citation>
    <scope>NUCLEOTIDE SEQUENCE</scope>
    <source>
        <strain evidence="1">MA461A</strain>
    </source>
</reference>
<dbReference type="Proteomes" id="UP000789920">
    <property type="component" value="Unassembled WGS sequence"/>
</dbReference>